<protein>
    <recommendedName>
        <fullName evidence="1">DNA (cytosine-5-)-methyltransferase</fullName>
        <ecNumber evidence="1">2.1.1.37</ecNumber>
    </recommendedName>
</protein>
<comment type="similarity">
    <text evidence="5">Belongs to the class I-like SAM-binding methyltransferase superfamily. C5-methyltransferase family.</text>
</comment>
<evidence type="ECO:0000256" key="5">
    <source>
        <dbReference type="RuleBase" id="RU000416"/>
    </source>
</evidence>
<evidence type="ECO:0000256" key="4">
    <source>
        <dbReference type="ARBA" id="ARBA00022691"/>
    </source>
</evidence>
<dbReference type="EMBL" id="JBHSKY010000004">
    <property type="protein sequence ID" value="MFC5277857.1"/>
    <property type="molecule type" value="Genomic_DNA"/>
</dbReference>
<accession>A0ABD5QYR8</accession>
<keyword evidence="2 6" id="KW-0489">Methyltransferase</keyword>
<dbReference type="SUPFAM" id="SSF53335">
    <property type="entry name" value="S-adenosyl-L-methionine-dependent methyltransferases"/>
    <property type="match status" value="1"/>
</dbReference>
<name>A0ABD5QYR8_9EURY</name>
<proteinExistence type="inferred from homology"/>
<dbReference type="NCBIfam" id="TIGR00675">
    <property type="entry name" value="dcm"/>
    <property type="match status" value="1"/>
</dbReference>
<evidence type="ECO:0000313" key="7">
    <source>
        <dbReference type="Proteomes" id="UP001596118"/>
    </source>
</evidence>
<dbReference type="GO" id="GO:0032259">
    <property type="term" value="P:methylation"/>
    <property type="evidence" value="ECO:0007669"/>
    <property type="project" value="UniProtKB-KW"/>
</dbReference>
<dbReference type="EC" id="2.1.1.37" evidence="1"/>
<dbReference type="Gene3D" id="3.40.50.150">
    <property type="entry name" value="Vaccinia Virus protein VP39"/>
    <property type="match status" value="1"/>
</dbReference>
<reference evidence="6 7" key="1">
    <citation type="journal article" date="2019" name="Int. J. Syst. Evol. Microbiol.">
        <title>The Global Catalogue of Microorganisms (GCM) 10K type strain sequencing project: providing services to taxonomists for standard genome sequencing and annotation.</title>
        <authorList>
            <consortium name="The Broad Institute Genomics Platform"/>
            <consortium name="The Broad Institute Genome Sequencing Center for Infectious Disease"/>
            <person name="Wu L."/>
            <person name="Ma J."/>
        </authorList>
    </citation>
    <scope>NUCLEOTIDE SEQUENCE [LARGE SCALE GENOMIC DNA]</scope>
    <source>
        <strain evidence="6 7">CGMCC 1.12124</strain>
    </source>
</reference>
<keyword evidence="7" id="KW-1185">Reference proteome</keyword>
<keyword evidence="4" id="KW-0949">S-adenosyl-L-methionine</keyword>
<dbReference type="InterPro" id="IPR001525">
    <property type="entry name" value="C5_MeTfrase"/>
</dbReference>
<dbReference type="GO" id="GO:0003886">
    <property type="term" value="F:DNA (cytosine-5-)-methyltransferase activity"/>
    <property type="evidence" value="ECO:0007669"/>
    <property type="project" value="UniProtKB-EC"/>
</dbReference>
<dbReference type="PANTHER" id="PTHR10629:SF52">
    <property type="entry name" value="DNA (CYTOSINE-5)-METHYLTRANSFERASE 1"/>
    <property type="match status" value="1"/>
</dbReference>
<sequence length="172" mass="18732">MASDRPEDGRLTAIDLFCGAGGASCGIDAGGFDLVAAVDKNTDALDTHAANLPGYTVRHDLNDVDPSILPEEARSPVYVHGSPPCKGFSTANDTRSRDDPRNSLVFDFIDWVDALQPRVTTMENVTGMTNISKNFMDRLTAAFQEAGFRVKWRILNAADYGVPQTRRRGRLG</sequence>
<evidence type="ECO:0000256" key="1">
    <source>
        <dbReference type="ARBA" id="ARBA00011975"/>
    </source>
</evidence>
<dbReference type="Proteomes" id="UP001596118">
    <property type="component" value="Unassembled WGS sequence"/>
</dbReference>
<dbReference type="PRINTS" id="PR00105">
    <property type="entry name" value="C5METTRFRASE"/>
</dbReference>
<evidence type="ECO:0000256" key="2">
    <source>
        <dbReference type="ARBA" id="ARBA00022603"/>
    </source>
</evidence>
<dbReference type="Pfam" id="PF00145">
    <property type="entry name" value="DNA_methylase"/>
    <property type="match status" value="1"/>
</dbReference>
<gene>
    <name evidence="6" type="ORF">ACFPM1_03615</name>
</gene>
<dbReference type="PANTHER" id="PTHR10629">
    <property type="entry name" value="CYTOSINE-SPECIFIC METHYLTRANSFERASE"/>
    <property type="match status" value="1"/>
</dbReference>
<dbReference type="AlphaFoldDB" id="A0ABD5QYR8"/>
<organism evidence="6 7">
    <name type="scientific">Halorubrum rubrum</name>
    <dbReference type="NCBI Taxonomy" id="1126240"/>
    <lineage>
        <taxon>Archaea</taxon>
        <taxon>Methanobacteriati</taxon>
        <taxon>Methanobacteriota</taxon>
        <taxon>Stenosarchaea group</taxon>
        <taxon>Halobacteria</taxon>
        <taxon>Halobacteriales</taxon>
        <taxon>Haloferacaceae</taxon>
        <taxon>Halorubrum</taxon>
    </lineage>
</organism>
<dbReference type="RefSeq" id="WP_256412658.1">
    <property type="nucleotide sequence ID" value="NZ_JANHDM010000012.1"/>
</dbReference>
<keyword evidence="3 6" id="KW-0808">Transferase</keyword>
<evidence type="ECO:0000256" key="3">
    <source>
        <dbReference type="ARBA" id="ARBA00022679"/>
    </source>
</evidence>
<evidence type="ECO:0000313" key="6">
    <source>
        <dbReference type="EMBL" id="MFC5277857.1"/>
    </source>
</evidence>
<comment type="caution">
    <text evidence="6">The sequence shown here is derived from an EMBL/GenBank/DDBJ whole genome shotgun (WGS) entry which is preliminary data.</text>
</comment>
<dbReference type="InterPro" id="IPR029063">
    <property type="entry name" value="SAM-dependent_MTases_sf"/>
</dbReference>
<dbReference type="InterPro" id="IPR050390">
    <property type="entry name" value="C5-Methyltransferase"/>
</dbReference>
<dbReference type="PROSITE" id="PS51679">
    <property type="entry name" value="SAM_MT_C5"/>
    <property type="match status" value="1"/>
</dbReference>